<sequence length="187" mass="21848">MDSFIIVNKKPSSIKTSYLLFSLFYIMYIVNIWLGGLIGHRLIVAIIYIIYVTARFIIQNYIIYTSKKNQQIFRSLQNSNKIYKTFNFIQYILAIAGIIIEIIVLFRSKNQTMIEQCKINCVNFSDDITKTIRFSAISMILGYGVLALVMSNFEVMIDDMRKAYEKESLYSHSYRNLYKDLEKATTS</sequence>
<keyword evidence="1" id="KW-0472">Membrane</keyword>
<dbReference type="AlphaFoldDB" id="A0A1Y1X0J8"/>
<dbReference type="EMBL" id="MCFG01000179">
    <property type="protein sequence ID" value="ORX79331.1"/>
    <property type="molecule type" value="Genomic_DNA"/>
</dbReference>
<feature type="transmembrane region" description="Helical" evidence="1">
    <location>
        <begin position="85"/>
        <end position="106"/>
    </location>
</feature>
<name>A0A1Y1X0J8_9FUNG</name>
<keyword evidence="3" id="KW-1185">Reference proteome</keyword>
<evidence type="ECO:0000313" key="2">
    <source>
        <dbReference type="EMBL" id="ORX79331.1"/>
    </source>
</evidence>
<keyword evidence="1" id="KW-0812">Transmembrane</keyword>
<accession>A0A1Y1X0J8</accession>
<reference evidence="2 3" key="2">
    <citation type="submission" date="2016-08" db="EMBL/GenBank/DDBJ databases">
        <title>Pervasive Adenine N6-methylation of Active Genes in Fungi.</title>
        <authorList>
            <consortium name="DOE Joint Genome Institute"/>
            <person name="Mondo S.J."/>
            <person name="Dannebaum R.O."/>
            <person name="Kuo R.C."/>
            <person name="Labutti K."/>
            <person name="Haridas S."/>
            <person name="Kuo A."/>
            <person name="Salamov A."/>
            <person name="Ahrendt S.R."/>
            <person name="Lipzen A."/>
            <person name="Sullivan W."/>
            <person name="Andreopoulos W.B."/>
            <person name="Clum A."/>
            <person name="Lindquist E."/>
            <person name="Daum C."/>
            <person name="Ramamoorthy G.K."/>
            <person name="Gryganskyi A."/>
            <person name="Culley D."/>
            <person name="Magnuson J.K."/>
            <person name="James T.Y."/>
            <person name="O'Malley M.A."/>
            <person name="Stajich J.E."/>
            <person name="Spatafora J.W."/>
            <person name="Visel A."/>
            <person name="Grigoriev I.V."/>
        </authorList>
    </citation>
    <scope>NUCLEOTIDE SEQUENCE [LARGE SCALE GENOMIC DNA]</scope>
    <source>
        <strain evidence="2 3">S4</strain>
    </source>
</reference>
<gene>
    <name evidence="2" type="ORF">BCR32DRAFT_294516</name>
</gene>
<keyword evidence="1" id="KW-1133">Transmembrane helix</keyword>
<dbReference type="Proteomes" id="UP000193944">
    <property type="component" value="Unassembled WGS sequence"/>
</dbReference>
<evidence type="ECO:0000313" key="3">
    <source>
        <dbReference type="Proteomes" id="UP000193944"/>
    </source>
</evidence>
<reference evidence="2 3" key="1">
    <citation type="submission" date="2016-08" db="EMBL/GenBank/DDBJ databases">
        <title>A Parts List for Fungal Cellulosomes Revealed by Comparative Genomics.</title>
        <authorList>
            <consortium name="DOE Joint Genome Institute"/>
            <person name="Haitjema C.H."/>
            <person name="Gilmore S.P."/>
            <person name="Henske J.K."/>
            <person name="Solomon K.V."/>
            <person name="De Groot R."/>
            <person name="Kuo A."/>
            <person name="Mondo S.J."/>
            <person name="Salamov A.A."/>
            <person name="Labutti K."/>
            <person name="Zhao Z."/>
            <person name="Chiniquy J."/>
            <person name="Barry K."/>
            <person name="Brewer H.M."/>
            <person name="Purvine S.O."/>
            <person name="Wright A.T."/>
            <person name="Boxma B."/>
            <person name="Van Alen T."/>
            <person name="Hackstein J.H."/>
            <person name="Baker S.E."/>
            <person name="Grigoriev I.V."/>
            <person name="O'Malley M.A."/>
        </authorList>
    </citation>
    <scope>NUCLEOTIDE SEQUENCE [LARGE SCALE GENOMIC DNA]</scope>
    <source>
        <strain evidence="2 3">S4</strain>
    </source>
</reference>
<feature type="transmembrane region" description="Helical" evidence="1">
    <location>
        <begin position="18"/>
        <end position="36"/>
    </location>
</feature>
<evidence type="ECO:0000256" key="1">
    <source>
        <dbReference type="SAM" id="Phobius"/>
    </source>
</evidence>
<feature type="transmembrane region" description="Helical" evidence="1">
    <location>
        <begin position="132"/>
        <end position="153"/>
    </location>
</feature>
<comment type="caution">
    <text evidence="2">The sequence shown here is derived from an EMBL/GenBank/DDBJ whole genome shotgun (WGS) entry which is preliminary data.</text>
</comment>
<protein>
    <submittedName>
        <fullName evidence="2">Uncharacterized protein</fullName>
    </submittedName>
</protein>
<organism evidence="2 3">
    <name type="scientific">Anaeromyces robustus</name>
    <dbReference type="NCBI Taxonomy" id="1754192"/>
    <lineage>
        <taxon>Eukaryota</taxon>
        <taxon>Fungi</taxon>
        <taxon>Fungi incertae sedis</taxon>
        <taxon>Chytridiomycota</taxon>
        <taxon>Chytridiomycota incertae sedis</taxon>
        <taxon>Neocallimastigomycetes</taxon>
        <taxon>Neocallimastigales</taxon>
        <taxon>Neocallimastigaceae</taxon>
        <taxon>Anaeromyces</taxon>
    </lineage>
</organism>
<proteinExistence type="predicted"/>
<feature type="transmembrane region" description="Helical" evidence="1">
    <location>
        <begin position="42"/>
        <end position="64"/>
    </location>
</feature>